<sequence length="428" mass="47855">MLLGLLFICVAICDASQNFSIPNVVASFSSTPKPFKINVDPQFIEDTRRRVKATRAPVSIGEEDDGPSLANFTAIRDYWVNEYNWKKTQDSINQRLKQFTTVVEITDKNTTIPVPLHFVHHTSPRDDAIPLLFLHGFPGSFLEVINIIDSLTSPPNASLPAFHVVAPSLPGFGFSPAPQHAGVGPVKSAQAFNALMQKLGYPQYVMQGGDFGGMILRYQANMFPKNVITAHSNFWVMMPSEYDIQNLIVGATSEEETAFITTCEAFVNNDNGFRMIQQSKPIQAAYALTDSPMGNCLWLYTLMQLIIDPRDFTWSLDEIITWSLMYYIQGPYGGMRMYKEMLNDGAFIGVDFADLPIVSQPVAISQFPYDALGYGLPLEWARRGGNVVKRYVHDHGGHFAAYEVPDLLLPDIWSWFGDKNTSGTSFFD</sequence>
<dbReference type="Gene3D" id="3.40.50.1820">
    <property type="entry name" value="alpha/beta hydrolase"/>
    <property type="match status" value="1"/>
</dbReference>
<keyword evidence="3" id="KW-0378">Hydrolase</keyword>
<dbReference type="AlphaFoldDB" id="A0A2P4ZJL3"/>
<dbReference type="PANTHER" id="PTHR21661">
    <property type="entry name" value="EPOXIDE HYDROLASE 1-RELATED"/>
    <property type="match status" value="1"/>
</dbReference>
<dbReference type="Proteomes" id="UP000054821">
    <property type="component" value="Unassembled WGS sequence"/>
</dbReference>
<keyword evidence="8" id="KW-1185">Reference proteome</keyword>
<comment type="similarity">
    <text evidence="1">Belongs to the peptidase S33 family.</text>
</comment>
<evidence type="ECO:0000256" key="1">
    <source>
        <dbReference type="ARBA" id="ARBA00010088"/>
    </source>
</evidence>
<dbReference type="PRINTS" id="PR00412">
    <property type="entry name" value="EPOXHYDRLASE"/>
</dbReference>
<evidence type="ECO:0000256" key="5">
    <source>
        <dbReference type="SAM" id="SignalP"/>
    </source>
</evidence>
<dbReference type="InterPro" id="IPR029058">
    <property type="entry name" value="AB_hydrolase_fold"/>
</dbReference>
<protein>
    <recommendedName>
        <fullName evidence="6">Epoxide hydrolase N-terminal domain-containing protein</fullName>
    </recommendedName>
</protein>
<dbReference type="RefSeq" id="XP_018659889.1">
    <property type="nucleotide sequence ID" value="XM_018806799.1"/>
</dbReference>
<dbReference type="STRING" id="398673.A0A2P4ZJL3"/>
<comment type="caution">
    <text evidence="7">The sequence shown here is derived from an EMBL/GenBank/DDBJ whole genome shotgun (WGS) entry which is preliminary data.</text>
</comment>
<dbReference type="GeneID" id="29986882"/>
<feature type="signal peptide" evidence="5">
    <location>
        <begin position="1"/>
        <end position="15"/>
    </location>
</feature>
<dbReference type="PANTHER" id="PTHR21661:SF35">
    <property type="entry name" value="EPOXIDE HYDROLASE"/>
    <property type="match status" value="1"/>
</dbReference>
<dbReference type="InterPro" id="IPR016292">
    <property type="entry name" value="Epoxide_hydrolase"/>
</dbReference>
<feature type="chain" id="PRO_5015135179" description="Epoxide hydrolase N-terminal domain-containing protein" evidence="5">
    <location>
        <begin position="16"/>
        <end position="428"/>
    </location>
</feature>
<name>A0A2P4ZJL3_9HYPO</name>
<dbReference type="GO" id="GO:0097176">
    <property type="term" value="P:epoxide metabolic process"/>
    <property type="evidence" value="ECO:0007669"/>
    <property type="project" value="TreeGrafter"/>
</dbReference>
<evidence type="ECO:0000256" key="3">
    <source>
        <dbReference type="ARBA" id="ARBA00022801"/>
    </source>
</evidence>
<dbReference type="EMBL" id="JPDN02000023">
    <property type="protein sequence ID" value="PON24491.1"/>
    <property type="molecule type" value="Genomic_DNA"/>
</dbReference>
<dbReference type="PIRSF" id="PIRSF001112">
    <property type="entry name" value="Epoxide_hydrolase"/>
    <property type="match status" value="1"/>
</dbReference>
<feature type="active site" description="Nucleophile" evidence="4">
    <location>
        <position position="210"/>
    </location>
</feature>
<evidence type="ECO:0000259" key="6">
    <source>
        <dbReference type="Pfam" id="PF06441"/>
    </source>
</evidence>
<feature type="domain" description="Epoxide hydrolase N-terminal" evidence="6">
    <location>
        <begin position="32"/>
        <end position="144"/>
    </location>
</feature>
<evidence type="ECO:0000313" key="8">
    <source>
        <dbReference type="Proteomes" id="UP000054821"/>
    </source>
</evidence>
<feature type="active site" description="Proton donor" evidence="4">
    <location>
        <position position="338"/>
    </location>
</feature>
<dbReference type="Pfam" id="PF06441">
    <property type="entry name" value="EHN"/>
    <property type="match status" value="1"/>
</dbReference>
<keyword evidence="5" id="KW-0732">Signal</keyword>
<keyword evidence="2" id="KW-0058">Aromatic hydrocarbons catabolism</keyword>
<proteinExistence type="inferred from homology"/>
<accession>A0A2P4ZJL3</accession>
<feature type="active site" description="Proton acceptor" evidence="4">
    <location>
        <position position="398"/>
    </location>
</feature>
<dbReference type="SUPFAM" id="SSF53474">
    <property type="entry name" value="alpha/beta-Hydrolases"/>
    <property type="match status" value="1"/>
</dbReference>
<dbReference type="GO" id="GO:0004301">
    <property type="term" value="F:epoxide hydrolase activity"/>
    <property type="evidence" value="ECO:0007669"/>
    <property type="project" value="TreeGrafter"/>
</dbReference>
<evidence type="ECO:0000256" key="2">
    <source>
        <dbReference type="ARBA" id="ARBA00022797"/>
    </source>
</evidence>
<dbReference type="InterPro" id="IPR000639">
    <property type="entry name" value="Epox_hydrolase-like"/>
</dbReference>
<evidence type="ECO:0000256" key="4">
    <source>
        <dbReference type="PIRSR" id="PIRSR001112-1"/>
    </source>
</evidence>
<evidence type="ECO:0000313" key="7">
    <source>
        <dbReference type="EMBL" id="PON24491.1"/>
    </source>
</evidence>
<dbReference type="InterPro" id="IPR010497">
    <property type="entry name" value="Epoxide_hydro_N"/>
</dbReference>
<reference evidence="7 8" key="1">
    <citation type="journal article" date="2016" name="Genome Announc.">
        <title>Draft Whole-Genome Sequence of Trichoderma gamsii T6085, a Promising Biocontrol Agent of Fusarium Head Blight on Wheat.</title>
        <authorList>
            <person name="Baroncelli R."/>
            <person name="Zapparata A."/>
            <person name="Piaggeschi G."/>
            <person name="Sarrocco S."/>
            <person name="Vannacci G."/>
        </authorList>
    </citation>
    <scope>NUCLEOTIDE SEQUENCE [LARGE SCALE GENOMIC DNA]</scope>
    <source>
        <strain evidence="7 8">T6085</strain>
    </source>
</reference>
<gene>
    <name evidence="7" type="ORF">TGAM01_v206823</name>
</gene>
<organism evidence="7 8">
    <name type="scientific">Trichoderma gamsii</name>
    <dbReference type="NCBI Taxonomy" id="398673"/>
    <lineage>
        <taxon>Eukaryota</taxon>
        <taxon>Fungi</taxon>
        <taxon>Dikarya</taxon>
        <taxon>Ascomycota</taxon>
        <taxon>Pezizomycotina</taxon>
        <taxon>Sordariomycetes</taxon>
        <taxon>Hypocreomycetidae</taxon>
        <taxon>Hypocreales</taxon>
        <taxon>Hypocreaceae</taxon>
        <taxon>Trichoderma</taxon>
    </lineage>
</organism>